<protein>
    <submittedName>
        <fullName evidence="1">Portal protein</fullName>
    </submittedName>
</protein>
<dbReference type="EMBL" id="BK016219">
    <property type="protein sequence ID" value="DAG02928.1"/>
    <property type="molecule type" value="Genomic_DNA"/>
</dbReference>
<name>A0A8S5V8A3_9CAUD</name>
<dbReference type="InterPro" id="IPR021145">
    <property type="entry name" value="Portal_protein_SPP1_Gp6-like"/>
</dbReference>
<accession>A0A8S5V8A3</accession>
<dbReference type="Pfam" id="PF05133">
    <property type="entry name" value="SPP1_portal"/>
    <property type="match status" value="1"/>
</dbReference>
<reference evidence="1" key="1">
    <citation type="journal article" date="2021" name="Proc. Natl. Acad. Sci. U.S.A.">
        <title>A Catalog of Tens of Thousands of Viruses from Human Metagenomes Reveals Hidden Associations with Chronic Diseases.</title>
        <authorList>
            <person name="Tisza M.J."/>
            <person name="Buck C.B."/>
        </authorList>
    </citation>
    <scope>NUCLEOTIDE SEQUENCE</scope>
    <source>
        <strain evidence="1">Ctf4L13</strain>
    </source>
</reference>
<organism evidence="1">
    <name type="scientific">Myoviridae sp. ctf4L13</name>
    <dbReference type="NCBI Taxonomy" id="2825147"/>
    <lineage>
        <taxon>Viruses</taxon>
        <taxon>Duplodnaviria</taxon>
        <taxon>Heunggongvirae</taxon>
        <taxon>Uroviricota</taxon>
        <taxon>Caudoviricetes</taxon>
    </lineage>
</organism>
<sequence length="447" mass="50357">MIDMNGIAAAIGVPCTVSGVMQEHLQLWETLYCNQAAWVNQRVRSLQIPAVVSRELKRLTLTEFDLTAADSRLQEILQRFLPKLRQKLDYGIASGGLLMKPCYAAGGIFVDLVPQGRYLPIQYTDDQCTAIACTEYAVMEKNCYTRIEIHTYENGSHTVENRCFRSPMVGVLGTPCSLLEVPQWASLLESITFPAEQPLFAVFQMPDTNNIDLDCPLGVSAFSDAVGFIRDADEQWERILWELESSERAIDASEDLFRFNPETNQPVLPKGRERMYHCLEATGEGGKTIYNTFSPEVRDNSYFHALNQIFRQIENTTGLSYGTISEVSDVEKTAEEVKSSKQRSFVRVCDIQKNLQTALEQLAAAVLTYDRLLFQNSNTDATITCQFGDGVLEDTEKEFNRQLAMVQARVLKPEQLLQYHFQCTEEEARNLLPEQQDAGGLFDGGAF</sequence>
<evidence type="ECO:0000313" key="1">
    <source>
        <dbReference type="EMBL" id="DAG02928.1"/>
    </source>
</evidence>
<proteinExistence type="predicted"/>